<dbReference type="NCBIfam" id="NF040941">
    <property type="entry name" value="GGGWT_bact"/>
    <property type="match status" value="1"/>
</dbReference>
<dbReference type="SUPFAM" id="SSF56496">
    <property type="entry name" value="Fibrinogen C-terminal domain-like"/>
    <property type="match status" value="1"/>
</dbReference>
<dbReference type="OrthoDB" id="7735550at2759"/>
<feature type="chain" id="PRO_5021304642" evidence="2">
    <location>
        <begin position="41"/>
        <end position="337"/>
    </location>
</feature>
<dbReference type="GO" id="GO:0005615">
    <property type="term" value="C:extracellular space"/>
    <property type="evidence" value="ECO:0007669"/>
    <property type="project" value="TreeGrafter"/>
</dbReference>
<keyword evidence="2" id="KW-0732">Signal</keyword>
<dbReference type="SMART" id="SM00186">
    <property type="entry name" value="FBG"/>
    <property type="match status" value="1"/>
</dbReference>
<keyword evidence="1" id="KW-1015">Disulfide bond</keyword>
<evidence type="ECO:0000313" key="4">
    <source>
        <dbReference type="EMBL" id="GBM92522.1"/>
    </source>
</evidence>
<dbReference type="InterPro" id="IPR036056">
    <property type="entry name" value="Fibrinogen-like_C"/>
</dbReference>
<protein>
    <submittedName>
        <fullName evidence="4">Techylectin-5A</fullName>
    </submittedName>
</protein>
<sequence length="337" mass="38771">MVPKHSLYLPSPAFLKNMWIGNTFFKLLFLVLFAVIEAQADSSACEQKEKHLALLDLAKESISKAKDLQPACINDPKDISSNSSECGAKEKVSAYLDIARNLIEEAKSNFSTCDEGRNLRRKPADCAEVLENGDSRSGEYTIWPRHRIDGMQLRVYCDMETDGGGWTVIQRRGNFSKKVDFYRTWSDYKHGFGNISEEFWIGNDIIFALTNQGNYTARFDMENVDEEYRFATYSSFRIEDENAGYALHFGNYNGTAGDGIETMNNMQFSTRDKQYEESNKECPFRKFGGWWYRKCGWSNPNGLNIPGGKQDEKYMNWYPFTNYDSLLSIKIMIRSEN</sequence>
<dbReference type="PROSITE" id="PS51406">
    <property type="entry name" value="FIBRINOGEN_C_2"/>
    <property type="match status" value="1"/>
</dbReference>
<comment type="caution">
    <text evidence="4">The sequence shown here is derived from an EMBL/GenBank/DDBJ whole genome shotgun (WGS) entry which is preliminary data.</text>
</comment>
<dbReference type="AlphaFoldDB" id="A0A4Y2JT64"/>
<dbReference type="InterPro" id="IPR020837">
    <property type="entry name" value="Fibrinogen_CS"/>
</dbReference>
<organism evidence="4 5">
    <name type="scientific">Araneus ventricosus</name>
    <name type="common">Orbweaver spider</name>
    <name type="synonym">Epeira ventricosa</name>
    <dbReference type="NCBI Taxonomy" id="182803"/>
    <lineage>
        <taxon>Eukaryota</taxon>
        <taxon>Metazoa</taxon>
        <taxon>Ecdysozoa</taxon>
        <taxon>Arthropoda</taxon>
        <taxon>Chelicerata</taxon>
        <taxon>Arachnida</taxon>
        <taxon>Araneae</taxon>
        <taxon>Araneomorphae</taxon>
        <taxon>Entelegynae</taxon>
        <taxon>Araneoidea</taxon>
        <taxon>Araneidae</taxon>
        <taxon>Araneus</taxon>
    </lineage>
</organism>
<dbReference type="InterPro" id="IPR002181">
    <property type="entry name" value="Fibrinogen_a/b/g_C_dom"/>
</dbReference>
<dbReference type="PANTHER" id="PTHR19143">
    <property type="entry name" value="FIBRINOGEN/TENASCIN/ANGIOPOEITIN"/>
    <property type="match status" value="1"/>
</dbReference>
<evidence type="ECO:0000313" key="5">
    <source>
        <dbReference type="Proteomes" id="UP000499080"/>
    </source>
</evidence>
<dbReference type="PANTHER" id="PTHR19143:SF327">
    <property type="entry name" value="FI21813P1-RELATED"/>
    <property type="match status" value="1"/>
</dbReference>
<feature type="signal peptide" evidence="2">
    <location>
        <begin position="1"/>
        <end position="40"/>
    </location>
</feature>
<keyword evidence="5" id="KW-1185">Reference proteome</keyword>
<dbReference type="Pfam" id="PF00147">
    <property type="entry name" value="Fibrinogen_C"/>
    <property type="match status" value="1"/>
</dbReference>
<feature type="domain" description="Fibrinogen C-terminal" evidence="3">
    <location>
        <begin position="117"/>
        <end position="337"/>
    </location>
</feature>
<proteinExistence type="predicted"/>
<evidence type="ECO:0000256" key="2">
    <source>
        <dbReference type="SAM" id="SignalP"/>
    </source>
</evidence>
<name>A0A4Y2JT64_ARAVE</name>
<dbReference type="InterPro" id="IPR050373">
    <property type="entry name" value="Fibrinogen_C-term_domain"/>
</dbReference>
<accession>A0A4Y2JT64</accession>
<dbReference type="PROSITE" id="PS00514">
    <property type="entry name" value="FIBRINOGEN_C_1"/>
    <property type="match status" value="1"/>
</dbReference>
<dbReference type="CDD" id="cd00087">
    <property type="entry name" value="FReD"/>
    <property type="match status" value="1"/>
</dbReference>
<evidence type="ECO:0000259" key="3">
    <source>
        <dbReference type="PROSITE" id="PS51406"/>
    </source>
</evidence>
<dbReference type="Proteomes" id="UP000499080">
    <property type="component" value="Unassembled WGS sequence"/>
</dbReference>
<reference evidence="4 5" key="1">
    <citation type="journal article" date="2019" name="Sci. Rep.">
        <title>Orb-weaving spider Araneus ventricosus genome elucidates the spidroin gene catalogue.</title>
        <authorList>
            <person name="Kono N."/>
            <person name="Nakamura H."/>
            <person name="Ohtoshi R."/>
            <person name="Moran D.A.P."/>
            <person name="Shinohara A."/>
            <person name="Yoshida Y."/>
            <person name="Fujiwara M."/>
            <person name="Mori M."/>
            <person name="Tomita M."/>
            <person name="Arakawa K."/>
        </authorList>
    </citation>
    <scope>NUCLEOTIDE SEQUENCE [LARGE SCALE GENOMIC DNA]</scope>
</reference>
<dbReference type="Gene3D" id="3.90.215.10">
    <property type="entry name" value="Gamma Fibrinogen, chain A, domain 1"/>
    <property type="match status" value="1"/>
</dbReference>
<dbReference type="EMBL" id="BGPR01003796">
    <property type="protein sequence ID" value="GBM92522.1"/>
    <property type="molecule type" value="Genomic_DNA"/>
</dbReference>
<evidence type="ECO:0000256" key="1">
    <source>
        <dbReference type="ARBA" id="ARBA00023157"/>
    </source>
</evidence>
<gene>
    <name evidence="4" type="primary">TL5A_66</name>
    <name evidence="4" type="ORF">AVEN_123179_1</name>
</gene>
<dbReference type="InterPro" id="IPR014716">
    <property type="entry name" value="Fibrinogen_a/b/g_C_1"/>
</dbReference>